<evidence type="ECO:0000313" key="8">
    <source>
        <dbReference type="EMBL" id="PTB35035.1"/>
    </source>
</evidence>
<dbReference type="InterPro" id="IPR051711">
    <property type="entry name" value="Stress_Response_Reg"/>
</dbReference>
<dbReference type="InterPro" id="IPR007219">
    <property type="entry name" value="XnlR_reg_dom"/>
</dbReference>
<dbReference type="OrthoDB" id="6486656at2759"/>
<dbReference type="SUPFAM" id="SSF57701">
    <property type="entry name" value="Zn2/Cys6 DNA-binding domain"/>
    <property type="match status" value="1"/>
</dbReference>
<gene>
    <name evidence="8" type="ORF">M441DRAFT_41617</name>
</gene>
<evidence type="ECO:0000256" key="4">
    <source>
        <dbReference type="ARBA" id="ARBA00023125"/>
    </source>
</evidence>
<evidence type="ECO:0000256" key="3">
    <source>
        <dbReference type="ARBA" id="ARBA00023015"/>
    </source>
</evidence>
<feature type="domain" description="Zn(2)-C6 fungal-type" evidence="7">
    <location>
        <begin position="13"/>
        <end position="43"/>
    </location>
</feature>
<sequence>MDTEYKRKRVAKACQRCRSMKSKCDGQRPACSRCRGYGYTCAYRLQRPRLRAGTDDRFSHSISERLPDLCDAIHQQERLLDHAISLLPSGSEQEAVLLKSSSVKSQLDNAICSMKVEVLPHAAASESRSKSTPSSCVDRPPGYLGEVSDIRFVNLVKRFLQIQDGTAMTQKDFESYDQGENLVPSNEVPCPTILLPAFEEAKHYIDAYFTTIHIAYPFIPESPFIKIYKTIRDNDSPKAQSCNSNIETALLYTICAIGAYYRTLPGKEESIDTLYEKLYSYALTLAPASNMERSLAQVSLLLARCFYLLVVCRTESCWTILGQAVRVAQSIGLHIESEESDNTKTIHSPEIEKRRRVWYSIYVLDRLLSLQLGRPPAIHDDDFNVPLPARASDSEIDWTGEGVEERSSNSPSSGDYFLAVIAFSAIVGRVLRSLYCPRRSHFASEDLLSTKDLDRQLIDWKISLPRALRFDLGHTFEQSYILKRQRNMLAIKYHHLRALIYRPYLCHPLLIHLGDPNATISQLDWPPIRAYERTCISEARETARLLHGISSKEELVHGFPWWQMISCLVCASSILLVSSIFAESTLELSSEFDTAGLSDDAETCLKVFDALSVNSPGARIARDMMKTLKECGVRWKDASGGTPRDVQEGAKTFNNSPSFQSQLPHLNTIATSLYTGDYGQHMPISGNLMPTSCWPAEIVDSMAWSAQFFDFGHGRSNHTEGLGQAQHENNKDL</sequence>
<dbReference type="SMART" id="SM00066">
    <property type="entry name" value="GAL4"/>
    <property type="match status" value="1"/>
</dbReference>
<keyword evidence="2" id="KW-0479">Metal-binding</keyword>
<dbReference type="InterPro" id="IPR001138">
    <property type="entry name" value="Zn2Cys6_DnaBD"/>
</dbReference>
<dbReference type="GO" id="GO:0000981">
    <property type="term" value="F:DNA-binding transcription factor activity, RNA polymerase II-specific"/>
    <property type="evidence" value="ECO:0007669"/>
    <property type="project" value="InterPro"/>
</dbReference>
<evidence type="ECO:0000259" key="7">
    <source>
        <dbReference type="PROSITE" id="PS50048"/>
    </source>
</evidence>
<keyword evidence="4" id="KW-0238">DNA-binding</keyword>
<dbReference type="GO" id="GO:0005634">
    <property type="term" value="C:nucleus"/>
    <property type="evidence" value="ECO:0007669"/>
    <property type="project" value="UniProtKB-SubCell"/>
</dbReference>
<dbReference type="Pfam" id="PF04082">
    <property type="entry name" value="Fungal_trans"/>
    <property type="match status" value="1"/>
</dbReference>
<organism evidence="8 9">
    <name type="scientific">Trichoderma asperellum (strain ATCC 204424 / CBS 433.97 / NBRC 101777)</name>
    <dbReference type="NCBI Taxonomy" id="1042311"/>
    <lineage>
        <taxon>Eukaryota</taxon>
        <taxon>Fungi</taxon>
        <taxon>Dikarya</taxon>
        <taxon>Ascomycota</taxon>
        <taxon>Pezizomycotina</taxon>
        <taxon>Sordariomycetes</taxon>
        <taxon>Hypocreomycetidae</taxon>
        <taxon>Hypocreales</taxon>
        <taxon>Hypocreaceae</taxon>
        <taxon>Trichoderma</taxon>
    </lineage>
</organism>
<evidence type="ECO:0000256" key="1">
    <source>
        <dbReference type="ARBA" id="ARBA00004123"/>
    </source>
</evidence>
<accession>A0A2T3YR32</accession>
<keyword evidence="5" id="KW-0804">Transcription</keyword>
<dbReference type="PANTHER" id="PTHR47540:SF2">
    <property type="entry name" value="ZN(II)2CYS6 TRANSCRIPTION FACTOR (EUROFUNG)"/>
    <property type="match status" value="1"/>
</dbReference>
<reference evidence="8 9" key="1">
    <citation type="submission" date="2016-07" db="EMBL/GenBank/DDBJ databases">
        <title>Multiple horizontal gene transfer events from other fungi enriched the ability of initially mycotrophic Trichoderma (Ascomycota) to feed on dead plant biomass.</title>
        <authorList>
            <consortium name="DOE Joint Genome Institute"/>
            <person name="Aerts A."/>
            <person name="Atanasova L."/>
            <person name="Chenthamara K."/>
            <person name="Zhang J."/>
            <person name="Grujic M."/>
            <person name="Henrissat B."/>
            <person name="Kuo A."/>
            <person name="Salamov A."/>
            <person name="Lipzen A."/>
            <person name="Labutti K."/>
            <person name="Barry K."/>
            <person name="Miao Y."/>
            <person name="Rahimi M.J."/>
            <person name="Shen Q."/>
            <person name="Grigoriev I.V."/>
            <person name="Kubicek C.P."/>
            <person name="Druzhinina I.S."/>
        </authorList>
    </citation>
    <scope>NUCLEOTIDE SEQUENCE [LARGE SCALE GENOMIC DNA]</scope>
    <source>
        <strain evidence="8 9">CBS 433.97</strain>
    </source>
</reference>
<dbReference type="Pfam" id="PF00172">
    <property type="entry name" value="Zn_clus"/>
    <property type="match status" value="1"/>
</dbReference>
<keyword evidence="9" id="KW-1185">Reference proteome</keyword>
<dbReference type="Gene3D" id="4.10.240.10">
    <property type="entry name" value="Zn(2)-C6 fungal-type DNA-binding domain"/>
    <property type="match status" value="1"/>
</dbReference>
<dbReference type="PROSITE" id="PS50048">
    <property type="entry name" value="ZN2_CY6_FUNGAL_2"/>
    <property type="match status" value="1"/>
</dbReference>
<dbReference type="PROSITE" id="PS00463">
    <property type="entry name" value="ZN2_CY6_FUNGAL_1"/>
    <property type="match status" value="1"/>
</dbReference>
<dbReference type="GO" id="GO:0006351">
    <property type="term" value="P:DNA-templated transcription"/>
    <property type="evidence" value="ECO:0007669"/>
    <property type="project" value="InterPro"/>
</dbReference>
<dbReference type="Proteomes" id="UP000240493">
    <property type="component" value="Unassembled WGS sequence"/>
</dbReference>
<keyword evidence="3" id="KW-0805">Transcription regulation</keyword>
<evidence type="ECO:0000256" key="6">
    <source>
        <dbReference type="ARBA" id="ARBA00023242"/>
    </source>
</evidence>
<evidence type="ECO:0000256" key="5">
    <source>
        <dbReference type="ARBA" id="ARBA00023163"/>
    </source>
</evidence>
<dbReference type="GO" id="GO:0043565">
    <property type="term" value="F:sequence-specific DNA binding"/>
    <property type="evidence" value="ECO:0007669"/>
    <property type="project" value="TreeGrafter"/>
</dbReference>
<keyword evidence="6" id="KW-0539">Nucleus</keyword>
<protein>
    <recommendedName>
        <fullName evidence="7">Zn(2)-C6 fungal-type domain-containing protein</fullName>
    </recommendedName>
</protein>
<proteinExistence type="predicted"/>
<dbReference type="InterPro" id="IPR036864">
    <property type="entry name" value="Zn2-C6_fun-type_DNA-bd_sf"/>
</dbReference>
<dbReference type="SMART" id="SM00906">
    <property type="entry name" value="Fungal_trans"/>
    <property type="match status" value="1"/>
</dbReference>
<dbReference type="PANTHER" id="PTHR47540">
    <property type="entry name" value="THIAMINE REPRESSIBLE GENES REGULATORY PROTEIN THI5"/>
    <property type="match status" value="1"/>
</dbReference>
<dbReference type="CDD" id="cd12148">
    <property type="entry name" value="fungal_TF_MHR"/>
    <property type="match status" value="1"/>
</dbReference>
<dbReference type="EMBL" id="KZ679283">
    <property type="protein sequence ID" value="PTB35035.1"/>
    <property type="molecule type" value="Genomic_DNA"/>
</dbReference>
<name>A0A2T3YR32_TRIA4</name>
<evidence type="ECO:0000256" key="2">
    <source>
        <dbReference type="ARBA" id="ARBA00022723"/>
    </source>
</evidence>
<dbReference type="CDD" id="cd00067">
    <property type="entry name" value="GAL4"/>
    <property type="match status" value="1"/>
</dbReference>
<comment type="subcellular location">
    <subcellularLocation>
        <location evidence="1">Nucleus</location>
    </subcellularLocation>
</comment>
<dbReference type="GO" id="GO:0008270">
    <property type="term" value="F:zinc ion binding"/>
    <property type="evidence" value="ECO:0007669"/>
    <property type="project" value="InterPro"/>
</dbReference>
<dbReference type="AlphaFoldDB" id="A0A2T3YR32"/>
<evidence type="ECO:0000313" key="9">
    <source>
        <dbReference type="Proteomes" id="UP000240493"/>
    </source>
</evidence>
<dbReference type="GO" id="GO:0045944">
    <property type="term" value="P:positive regulation of transcription by RNA polymerase II"/>
    <property type="evidence" value="ECO:0007669"/>
    <property type="project" value="TreeGrafter"/>
</dbReference>